<dbReference type="AlphaFoldDB" id="A0A6G1KMY1"/>
<evidence type="ECO:0000256" key="1">
    <source>
        <dbReference type="SAM" id="MobiDB-lite"/>
    </source>
</evidence>
<name>A0A6G1KMY1_9PLEO</name>
<keyword evidence="3" id="KW-1185">Reference proteome</keyword>
<accession>A0A6G1KMY1</accession>
<sequence>MVSQRSSPSCVLAGMGGLCAVFKKMLPSTTHPLATQDPPVCHIHSSSILVNTTTTLLYNTNPVLTRGHDSRISPPSWLVATLVAWAVLTVGLKICRISGVSTTSARYAIYYQLRLFNWWTVKKERFHARTRSHKWPGHQYRRGRQGFADLEARGVELHNLGRDGRRKRNRRSVDSEDGLDILGFGRTSVPDDADEEEDGEKEGGGEETVMGGSSAMAAYRKTWAGENGVVLHFG</sequence>
<dbReference type="Proteomes" id="UP000799428">
    <property type="component" value="Unassembled WGS sequence"/>
</dbReference>
<proteinExistence type="predicted"/>
<reference evidence="2" key="1">
    <citation type="journal article" date="2020" name="Stud. Mycol.">
        <title>101 Dothideomycetes genomes: a test case for predicting lifestyles and emergence of pathogens.</title>
        <authorList>
            <person name="Haridas S."/>
            <person name="Albert R."/>
            <person name="Binder M."/>
            <person name="Bloem J."/>
            <person name="Labutti K."/>
            <person name="Salamov A."/>
            <person name="Andreopoulos B."/>
            <person name="Baker S."/>
            <person name="Barry K."/>
            <person name="Bills G."/>
            <person name="Bluhm B."/>
            <person name="Cannon C."/>
            <person name="Castanera R."/>
            <person name="Culley D."/>
            <person name="Daum C."/>
            <person name="Ezra D."/>
            <person name="Gonzalez J."/>
            <person name="Henrissat B."/>
            <person name="Kuo A."/>
            <person name="Liang C."/>
            <person name="Lipzen A."/>
            <person name="Lutzoni F."/>
            <person name="Magnuson J."/>
            <person name="Mondo S."/>
            <person name="Nolan M."/>
            <person name="Ohm R."/>
            <person name="Pangilinan J."/>
            <person name="Park H.-J."/>
            <person name="Ramirez L."/>
            <person name="Alfaro M."/>
            <person name="Sun H."/>
            <person name="Tritt A."/>
            <person name="Yoshinaga Y."/>
            <person name="Zwiers L.-H."/>
            <person name="Turgeon B."/>
            <person name="Goodwin S."/>
            <person name="Spatafora J."/>
            <person name="Crous P."/>
            <person name="Grigoriev I."/>
        </authorList>
    </citation>
    <scope>NUCLEOTIDE SEQUENCE</scope>
    <source>
        <strain evidence="2">CBS 279.74</strain>
    </source>
</reference>
<evidence type="ECO:0000313" key="2">
    <source>
        <dbReference type="EMBL" id="KAF2713751.1"/>
    </source>
</evidence>
<gene>
    <name evidence="2" type="ORF">K504DRAFT_530687</name>
</gene>
<protein>
    <submittedName>
        <fullName evidence="2">Uncharacterized protein</fullName>
    </submittedName>
</protein>
<evidence type="ECO:0000313" key="3">
    <source>
        <dbReference type="Proteomes" id="UP000799428"/>
    </source>
</evidence>
<feature type="region of interest" description="Disordered" evidence="1">
    <location>
        <begin position="178"/>
        <end position="213"/>
    </location>
</feature>
<dbReference type="EMBL" id="MU005765">
    <property type="protein sequence ID" value="KAF2713751.1"/>
    <property type="molecule type" value="Genomic_DNA"/>
</dbReference>
<feature type="compositionally biased region" description="Acidic residues" evidence="1">
    <location>
        <begin position="191"/>
        <end position="200"/>
    </location>
</feature>
<organism evidence="2 3">
    <name type="scientific">Pleomassaria siparia CBS 279.74</name>
    <dbReference type="NCBI Taxonomy" id="1314801"/>
    <lineage>
        <taxon>Eukaryota</taxon>
        <taxon>Fungi</taxon>
        <taxon>Dikarya</taxon>
        <taxon>Ascomycota</taxon>
        <taxon>Pezizomycotina</taxon>
        <taxon>Dothideomycetes</taxon>
        <taxon>Pleosporomycetidae</taxon>
        <taxon>Pleosporales</taxon>
        <taxon>Pleomassariaceae</taxon>
        <taxon>Pleomassaria</taxon>
    </lineage>
</organism>